<accession>A0AA39A7J5</accession>
<feature type="transmembrane region" description="Helical" evidence="14">
    <location>
        <begin position="91"/>
        <end position="111"/>
    </location>
</feature>
<evidence type="ECO:0000256" key="14">
    <source>
        <dbReference type="RuleBase" id="RU363127"/>
    </source>
</evidence>
<comment type="function">
    <text evidence="14">Involved in the synthesis of glucuronoxylan hemicellulose in secondary cell walls.</text>
</comment>
<keyword evidence="7 14" id="KW-1133">Transmembrane helix</keyword>
<gene>
    <name evidence="16" type="ORF">PVL29_004188</name>
</gene>
<comment type="caution">
    <text evidence="16">The sequence shown here is derived from an EMBL/GenBank/DDBJ whole genome shotgun (WGS) entry which is preliminary data.</text>
</comment>
<evidence type="ECO:0000313" key="17">
    <source>
        <dbReference type="Proteomes" id="UP001168098"/>
    </source>
</evidence>
<feature type="binding site" evidence="12">
    <location>
        <position position="294"/>
    </location>
    <ligand>
        <name>Mn(2+)</name>
        <dbReference type="ChEBI" id="CHEBI:29035"/>
    </ligand>
</feature>
<evidence type="ECO:0000256" key="12">
    <source>
        <dbReference type="PIRSR" id="PIRSR605027-3"/>
    </source>
</evidence>
<dbReference type="GO" id="GO:0046872">
    <property type="term" value="F:metal ion binding"/>
    <property type="evidence" value="ECO:0007669"/>
    <property type="project" value="UniProtKB-KW"/>
</dbReference>
<feature type="region of interest" description="Disordered" evidence="15">
    <location>
        <begin position="24"/>
        <end position="43"/>
    </location>
</feature>
<dbReference type="InterPro" id="IPR005027">
    <property type="entry name" value="Glyco_trans_43"/>
</dbReference>
<keyword evidence="10" id="KW-0325">Glycoprotein</keyword>
<dbReference type="EMBL" id="JARBHA010000004">
    <property type="protein sequence ID" value="KAJ9702331.1"/>
    <property type="molecule type" value="Genomic_DNA"/>
</dbReference>
<reference evidence="16 17" key="1">
    <citation type="journal article" date="2023" name="BMC Biotechnol.">
        <title>Vitis rotundifolia cv Carlos genome sequencing.</title>
        <authorList>
            <person name="Huff M."/>
            <person name="Hulse-Kemp A."/>
            <person name="Scheffler B."/>
            <person name="Youngblood R."/>
            <person name="Simpson S."/>
            <person name="Babiker E."/>
            <person name="Staton M."/>
        </authorList>
    </citation>
    <scope>NUCLEOTIDE SEQUENCE [LARGE SCALE GENOMIC DNA]</scope>
    <source>
        <tissue evidence="16">Leaf</tissue>
    </source>
</reference>
<dbReference type="SUPFAM" id="SSF53448">
    <property type="entry name" value="Nucleotide-diphospho-sugar transferases"/>
    <property type="match status" value="1"/>
</dbReference>
<comment type="subcellular location">
    <subcellularLocation>
        <location evidence="1 14">Golgi apparatus membrane</location>
        <topology evidence="1 14">Single-pass type II membrane protein</topology>
    </subcellularLocation>
</comment>
<feature type="site" description="Interaction with galactose moiety of substrate glycoprotein" evidence="13">
    <location>
        <position position="329"/>
    </location>
</feature>
<keyword evidence="9 14" id="KW-0472">Membrane</keyword>
<evidence type="ECO:0000256" key="10">
    <source>
        <dbReference type="ARBA" id="ARBA00023180"/>
    </source>
</evidence>
<keyword evidence="12" id="KW-0479">Metal-binding</keyword>
<evidence type="ECO:0000256" key="1">
    <source>
        <dbReference type="ARBA" id="ARBA00004323"/>
    </source>
</evidence>
<dbReference type="FunFam" id="3.90.550.10:FF:000064">
    <property type="entry name" value="Glycosyltransferases"/>
    <property type="match status" value="1"/>
</dbReference>
<keyword evidence="11 14" id="KW-0961">Cell wall biogenesis/degradation</keyword>
<protein>
    <recommendedName>
        <fullName evidence="14">Glycosyltransferases</fullName>
        <ecNumber evidence="14">2.4.-.-</ecNumber>
    </recommendedName>
</protein>
<dbReference type="GO" id="GO:0071555">
    <property type="term" value="P:cell wall organization"/>
    <property type="evidence" value="ECO:0007669"/>
    <property type="project" value="UniProtKB-KW"/>
</dbReference>
<proteinExistence type="inferred from homology"/>
<evidence type="ECO:0000256" key="8">
    <source>
        <dbReference type="ARBA" id="ARBA00023034"/>
    </source>
</evidence>
<dbReference type="CDD" id="cd00218">
    <property type="entry name" value="GlcAT-I"/>
    <property type="match status" value="1"/>
</dbReference>
<keyword evidence="17" id="KW-1185">Reference proteome</keyword>
<keyword evidence="4 14" id="KW-0808">Transferase</keyword>
<comment type="cofactor">
    <cofactor evidence="12">
        <name>Mn(2+)</name>
        <dbReference type="ChEBI" id="CHEBI:29035"/>
    </cofactor>
</comment>
<dbReference type="Gene3D" id="3.90.550.10">
    <property type="entry name" value="Spore Coat Polysaccharide Biosynthesis Protein SpsA, Chain A"/>
    <property type="match status" value="1"/>
</dbReference>
<dbReference type="PANTHER" id="PTHR10896">
    <property type="entry name" value="GALACTOSYLGALACTOSYLXYLOSYLPROTEIN 3-BETA-GLUCURONOSYLTRANSFERASE BETA-1,3-GLUCURONYLTRANSFERASE"/>
    <property type="match status" value="1"/>
</dbReference>
<dbReference type="Pfam" id="PF03360">
    <property type="entry name" value="Glyco_transf_43"/>
    <property type="match status" value="1"/>
</dbReference>
<keyword evidence="5 14" id="KW-0812">Transmembrane</keyword>
<evidence type="ECO:0000256" key="4">
    <source>
        <dbReference type="ARBA" id="ARBA00022679"/>
    </source>
</evidence>
<evidence type="ECO:0000256" key="6">
    <source>
        <dbReference type="ARBA" id="ARBA00022968"/>
    </source>
</evidence>
<evidence type="ECO:0000256" key="11">
    <source>
        <dbReference type="ARBA" id="ARBA00023316"/>
    </source>
</evidence>
<evidence type="ECO:0000313" key="16">
    <source>
        <dbReference type="EMBL" id="KAJ9702331.1"/>
    </source>
</evidence>
<dbReference type="GO" id="GO:0000139">
    <property type="term" value="C:Golgi membrane"/>
    <property type="evidence" value="ECO:0007669"/>
    <property type="project" value="UniProtKB-SubCell"/>
</dbReference>
<feature type="compositionally biased region" description="Low complexity" evidence="15">
    <location>
        <begin position="24"/>
        <end position="35"/>
    </location>
</feature>
<evidence type="ECO:0000256" key="13">
    <source>
        <dbReference type="PIRSR" id="PIRSR605027-4"/>
    </source>
</evidence>
<organism evidence="16 17">
    <name type="scientific">Vitis rotundifolia</name>
    <name type="common">Muscadine grape</name>
    <dbReference type="NCBI Taxonomy" id="103349"/>
    <lineage>
        <taxon>Eukaryota</taxon>
        <taxon>Viridiplantae</taxon>
        <taxon>Streptophyta</taxon>
        <taxon>Embryophyta</taxon>
        <taxon>Tracheophyta</taxon>
        <taxon>Spermatophyta</taxon>
        <taxon>Magnoliopsida</taxon>
        <taxon>eudicotyledons</taxon>
        <taxon>Gunneridae</taxon>
        <taxon>Pentapetalae</taxon>
        <taxon>rosids</taxon>
        <taxon>Vitales</taxon>
        <taxon>Vitaceae</taxon>
        <taxon>Viteae</taxon>
        <taxon>Vitis</taxon>
    </lineage>
</organism>
<dbReference type="PANTHER" id="PTHR10896:SF20">
    <property type="entry name" value="BETA-1,4-XYLOSYLTRANSFERASE IRX9L-RELATED"/>
    <property type="match status" value="1"/>
</dbReference>
<keyword evidence="3" id="KW-0328">Glycosyltransferase</keyword>
<keyword evidence="8 14" id="KW-0333">Golgi apparatus</keyword>
<sequence>MASIRRTLSPVARDRALLNGEACSVPSPLSKSSSSTQNYSPEGRLLSPSFSSSDTRSAWYRIQAFIIGILSQRSSRPLERSKSKGHVWRKALFHFSICFMVGVFTGFTPFVSMNLSMNLMSKHQAFSFGLIPPVGKLQAYGFVSSKREMPSLNSEITDDNVTLGPQATKQELINGTAGDVYTPTLIQDSNLVSRKLLIIVTPTYARPFQAYYLNRLAHTLKQVPPPLLWIVVEMMSQSAETADILMRTGVMYRHLMCNKNLTDIKDRGVHLRNTALSHIETHRLDGTVYFADDDNIYSVDLFEQIRLIRRFGTWTVAKLMESKSKTLLEGPVCNGSQVIGWHTNEMTKRFRRFHTEMSGFAFNSTILWDPKRWHRPTLEPIRQLDTVKEGFQVSTFIERLVEDESQMEGLPEGCSTIMVWHLHLESSHSFYPREWLMKNNLDVIAQLA</sequence>
<evidence type="ECO:0000256" key="5">
    <source>
        <dbReference type="ARBA" id="ARBA00022692"/>
    </source>
</evidence>
<evidence type="ECO:0000256" key="15">
    <source>
        <dbReference type="SAM" id="MobiDB-lite"/>
    </source>
</evidence>
<evidence type="ECO:0000256" key="9">
    <source>
        <dbReference type="ARBA" id="ARBA00023136"/>
    </source>
</evidence>
<evidence type="ECO:0000256" key="3">
    <source>
        <dbReference type="ARBA" id="ARBA00022676"/>
    </source>
</evidence>
<dbReference type="GO" id="GO:0042285">
    <property type="term" value="F:xylosyltransferase activity"/>
    <property type="evidence" value="ECO:0007669"/>
    <property type="project" value="TreeGrafter"/>
</dbReference>
<keyword evidence="12" id="KW-0464">Manganese</keyword>
<dbReference type="Proteomes" id="UP001168098">
    <property type="component" value="Unassembled WGS sequence"/>
</dbReference>
<dbReference type="AlphaFoldDB" id="A0AA39A7J5"/>
<evidence type="ECO:0000256" key="7">
    <source>
        <dbReference type="ARBA" id="ARBA00022989"/>
    </source>
</evidence>
<evidence type="ECO:0000256" key="2">
    <source>
        <dbReference type="ARBA" id="ARBA00007706"/>
    </source>
</evidence>
<dbReference type="EC" id="2.4.-.-" evidence="14"/>
<dbReference type="InterPro" id="IPR029044">
    <property type="entry name" value="Nucleotide-diphossugar_trans"/>
</dbReference>
<keyword evidence="6 14" id="KW-0735">Signal-anchor</keyword>
<dbReference type="GO" id="GO:0010417">
    <property type="term" value="P:glucuronoxylan biosynthetic process"/>
    <property type="evidence" value="ECO:0007669"/>
    <property type="project" value="TreeGrafter"/>
</dbReference>
<name>A0AA39A7J5_VITRO</name>
<dbReference type="GO" id="GO:0009834">
    <property type="term" value="P:plant-type secondary cell wall biogenesis"/>
    <property type="evidence" value="ECO:0007669"/>
    <property type="project" value="TreeGrafter"/>
</dbReference>
<comment type="similarity">
    <text evidence="2 14">Belongs to the glycosyltransferase 43 family.</text>
</comment>
<dbReference type="GO" id="GO:0015018">
    <property type="term" value="F:galactosylgalactosylxylosylprotein 3-beta-glucuronosyltransferase activity"/>
    <property type="evidence" value="ECO:0007669"/>
    <property type="project" value="InterPro"/>
</dbReference>